<dbReference type="Gene3D" id="2.120.10.70">
    <property type="entry name" value="Fucose-specific lectin"/>
    <property type="match status" value="1"/>
</dbReference>
<gene>
    <name evidence="3" type="ORF">CAC42_4353</name>
</gene>
<organism evidence="3 4">
    <name type="scientific">Sphaceloma murrayae</name>
    <dbReference type="NCBI Taxonomy" id="2082308"/>
    <lineage>
        <taxon>Eukaryota</taxon>
        <taxon>Fungi</taxon>
        <taxon>Dikarya</taxon>
        <taxon>Ascomycota</taxon>
        <taxon>Pezizomycotina</taxon>
        <taxon>Dothideomycetes</taxon>
        <taxon>Dothideomycetidae</taxon>
        <taxon>Myriangiales</taxon>
        <taxon>Elsinoaceae</taxon>
        <taxon>Sphaceloma</taxon>
    </lineage>
</organism>
<dbReference type="InParanoid" id="A0A2K1QLY4"/>
<accession>A0A2K1QLY4</accession>
<evidence type="ECO:0000256" key="1">
    <source>
        <dbReference type="SAM" id="MobiDB-lite"/>
    </source>
</evidence>
<name>A0A2K1QLY4_9PEZI</name>
<keyword evidence="2" id="KW-1133">Transmembrane helix</keyword>
<evidence type="ECO:0000313" key="4">
    <source>
        <dbReference type="Proteomes" id="UP000243797"/>
    </source>
</evidence>
<dbReference type="SUPFAM" id="SSF89372">
    <property type="entry name" value="Fucose-specific lectin"/>
    <property type="match status" value="1"/>
</dbReference>
<feature type="region of interest" description="Disordered" evidence="1">
    <location>
        <begin position="1"/>
        <end position="26"/>
    </location>
</feature>
<feature type="transmembrane region" description="Helical" evidence="2">
    <location>
        <begin position="118"/>
        <end position="141"/>
    </location>
</feature>
<feature type="compositionally biased region" description="Low complexity" evidence="1">
    <location>
        <begin position="146"/>
        <end position="180"/>
    </location>
</feature>
<dbReference type="AlphaFoldDB" id="A0A2K1QLY4"/>
<feature type="region of interest" description="Disordered" evidence="1">
    <location>
        <begin position="91"/>
        <end position="111"/>
    </location>
</feature>
<keyword evidence="4" id="KW-1185">Reference proteome</keyword>
<evidence type="ECO:0000256" key="2">
    <source>
        <dbReference type="SAM" id="Phobius"/>
    </source>
</evidence>
<sequence length="520" mass="55204">MVSHPGVFSPTAPTLTDEKNSYASLPYSQEKELDPRYAEAPEFAHANHAPQLAFDQDSSTHKVAVNGEYRDSEYPETVYARYASPPYGQVPGYEMRRPELGGQEQENGQPRVKRKKKWIILAIVLLVLLGAGLGAGLGIGLRSKDSSTNAGSSGQTGSSSQADPNSNSNSSSNSTTAQASTAVLERTGIAMTARGDGAGTLLYYQAPNGSLIENFFETSALQDLDSSNLTWRATTQSTIPTPGIISQTPLTAASYTFSGETFRHLFYTNSQGQILETRATSSSSSWSSPTPVLNETYFGPVLISGSSPGLQACHSPSLPTLFLFYANQKGFFDLLSRPHSNPSNWSSEQIFPLADKFAGGACDVTVSTNDTATTSTISVFYGNFSSDSIVHWAQQRTRDPDGAPSWTRVPEEVVATNPLSTMASYGDMALATGTEGEKTLFYGGTAEEVRQVGYGAGEPTGASGVASWEPGRIVRGSKMAAGIVGNQVLLVYQSAAEALSVGRPNRNGALMGNGTLTIIT</sequence>
<keyword evidence="2" id="KW-0472">Membrane</keyword>
<evidence type="ECO:0000313" key="3">
    <source>
        <dbReference type="EMBL" id="PNS15952.1"/>
    </source>
</evidence>
<keyword evidence="2" id="KW-0812">Transmembrane</keyword>
<dbReference type="Proteomes" id="UP000243797">
    <property type="component" value="Unassembled WGS sequence"/>
</dbReference>
<proteinExistence type="predicted"/>
<reference evidence="3 4" key="1">
    <citation type="submission" date="2017-06" db="EMBL/GenBank/DDBJ databases">
        <title>Draft genome sequence of a variant of Elsinoe murrayae.</title>
        <authorList>
            <person name="Cheng Q."/>
        </authorList>
    </citation>
    <scope>NUCLEOTIDE SEQUENCE [LARGE SCALE GENOMIC DNA]</scope>
    <source>
        <strain evidence="3 4">CQ-2017a</strain>
    </source>
</reference>
<dbReference type="EMBL" id="NKHZ01000060">
    <property type="protein sequence ID" value="PNS15952.1"/>
    <property type="molecule type" value="Genomic_DNA"/>
</dbReference>
<evidence type="ECO:0008006" key="5">
    <source>
        <dbReference type="Google" id="ProtNLM"/>
    </source>
</evidence>
<protein>
    <recommendedName>
        <fullName evidence="5">Fucose-specific lectin</fullName>
    </recommendedName>
</protein>
<dbReference type="STRING" id="2082308.A0A2K1QLY4"/>
<dbReference type="OrthoDB" id="3923199at2759"/>
<comment type="caution">
    <text evidence="3">The sequence shown here is derived from an EMBL/GenBank/DDBJ whole genome shotgun (WGS) entry which is preliminary data.</text>
</comment>
<feature type="region of interest" description="Disordered" evidence="1">
    <location>
        <begin position="144"/>
        <end position="180"/>
    </location>
</feature>